<keyword evidence="2" id="KW-0813">Transport</keyword>
<dbReference type="GO" id="GO:0030659">
    <property type="term" value="C:cytoplasmic vesicle membrane"/>
    <property type="evidence" value="ECO:0007669"/>
    <property type="project" value="UniProtKB-SubCell"/>
</dbReference>
<evidence type="ECO:0000256" key="11">
    <source>
        <dbReference type="ARBA" id="ARBA00034103"/>
    </source>
</evidence>
<dbReference type="GO" id="GO:0045921">
    <property type="term" value="P:positive regulation of exocytosis"/>
    <property type="evidence" value="ECO:0007669"/>
    <property type="project" value="TreeGrafter"/>
</dbReference>
<feature type="compositionally biased region" description="Low complexity" evidence="12">
    <location>
        <begin position="23"/>
        <end position="41"/>
    </location>
</feature>
<evidence type="ECO:0000256" key="12">
    <source>
        <dbReference type="SAM" id="MobiDB-lite"/>
    </source>
</evidence>
<dbReference type="FunFam" id="2.30.29.30:FF:000007">
    <property type="entry name" value="Calcium-dependent secretion activator 2 isoform B"/>
    <property type="match status" value="1"/>
</dbReference>
<dbReference type="CDD" id="cd01234">
    <property type="entry name" value="PH_CADPS"/>
    <property type="match status" value="1"/>
</dbReference>
<sequence length="753" mass="84560">MLDPSSSEEESEELVEEESGKEPLAPAAARLSPSRPGESPGPVGGGGGSGGGLQPGGRGGGAARPASPSPSVASEKEKDELERLQREEEERKRKLQLYVFVMRCIAYPFNAKQPTDMARRQQKCEQENMISSSDQISKQQLQTIKDRFQAFLNGETQIVADEAFINAVQSYYEVFLKSDRVARMVQSGGCSANDSREVFKKHIEKRVRSLPEIDGLSKETVLSSWMAKFDAIYRGEEDPRKQQARMTASAASELILSKEQLYEMFQNILGIKKFEHQLLYNACQLDNPDEQAAQIRRELDGRLQMAEQIAKERKFPKFVSKEMENMYIEELKSSVNLLMANLESMPVSKGGSEFKLQKLKRSHNTSIIDMGEENENQLSKSDVVLSFSLEVVIMEVQGLKSLAPNRIVYCTMEVEGGEKLQTDQAEASKPTDISGGGVYYLLSLPMRAAKKKKIPIFLKALPCPSSFCDLFVDQLLKWSSACLCFCSWGTQGDFTTTHALPAVKVKLFTESTGVLALEDKELGRVVLHPTPNSPKQSEWHKMTVSKNCPDQDLKIKLAVRMDKPQNMKHSGYLWAIGKNVWKRWKKRFFVLVQVSQYTFAMCSYREKKAEPQELLQLDGYTVDYTDPQPGLEGGRAFFNAVKEGDTVIFASDDEQDRILWVQAMYRATGQSHKPVPPTQVQKLNAKGGNVPQLDAPISQFYADRAQKHGMDEFISSNPCNFDHASLFEMVQRLTLDHRLNDSYSCLASIFFGL</sequence>
<evidence type="ECO:0000256" key="9">
    <source>
        <dbReference type="ARBA" id="ARBA00023136"/>
    </source>
</evidence>
<keyword evidence="6" id="KW-0653">Protein transport</keyword>
<reference evidence="14 15" key="1">
    <citation type="submission" date="2016-07" db="EMBL/GenBank/DDBJ databases">
        <title>Disparate Historic Effective Population Sizes Predicted by Modern Levels of Genome Diversity for the Scaled Quail (Callipepla squamata) and the Northern Bobwhite (Colinus virginianus): Inferences from First and Second Generation Draft Genome Assemblies for Sympatric New World Quail.</title>
        <authorList>
            <person name="Oldeschulte D.L."/>
            <person name="Halley Y.A."/>
            <person name="Bhattarai E.K."/>
            <person name="Brashear W.A."/>
            <person name="Hill J."/>
            <person name="Metz R.P."/>
            <person name="Johnson C.D."/>
            <person name="Rollins D."/>
            <person name="Peterson M.J."/>
            <person name="Bickhart D.M."/>
            <person name="Decker J.E."/>
            <person name="Seabury C.M."/>
        </authorList>
    </citation>
    <scope>NUCLEOTIDE SEQUENCE [LARGE SCALE GENOMIC DNA]</scope>
    <source>
        <strain evidence="14 15">Texas</strain>
        <tissue evidence="14">Leg muscle</tissue>
    </source>
</reference>
<dbReference type="PROSITE" id="PS50003">
    <property type="entry name" value="PH_DOMAIN"/>
    <property type="match status" value="1"/>
</dbReference>
<accession>A0A226NFN4</accession>
<dbReference type="GO" id="GO:0016079">
    <property type="term" value="P:synaptic vesicle exocytosis"/>
    <property type="evidence" value="ECO:0007669"/>
    <property type="project" value="InterPro"/>
</dbReference>
<evidence type="ECO:0000259" key="13">
    <source>
        <dbReference type="PROSITE" id="PS50003"/>
    </source>
</evidence>
<feature type="compositionally biased region" description="Basic and acidic residues" evidence="12">
    <location>
        <begin position="74"/>
        <end position="88"/>
    </location>
</feature>
<proteinExistence type="predicted"/>
<feature type="compositionally biased region" description="Gly residues" evidence="12">
    <location>
        <begin position="42"/>
        <end position="62"/>
    </location>
</feature>
<dbReference type="OrthoDB" id="10063282at2759"/>
<dbReference type="AlphaFoldDB" id="A0A226NFN4"/>
<dbReference type="InterPro" id="IPR001849">
    <property type="entry name" value="PH_domain"/>
</dbReference>
<keyword evidence="5" id="KW-0106">Calcium</keyword>
<keyword evidence="10" id="KW-0968">Cytoplasmic vesicle</keyword>
<dbReference type="STRING" id="9009.A0A226NFN4"/>
<organism evidence="14 15">
    <name type="scientific">Callipepla squamata</name>
    <name type="common">Scaled quail</name>
    <dbReference type="NCBI Taxonomy" id="9009"/>
    <lineage>
        <taxon>Eukaryota</taxon>
        <taxon>Metazoa</taxon>
        <taxon>Chordata</taxon>
        <taxon>Craniata</taxon>
        <taxon>Vertebrata</taxon>
        <taxon>Euteleostomi</taxon>
        <taxon>Archelosauria</taxon>
        <taxon>Archosauria</taxon>
        <taxon>Dinosauria</taxon>
        <taxon>Saurischia</taxon>
        <taxon>Theropoda</taxon>
        <taxon>Coelurosauria</taxon>
        <taxon>Aves</taxon>
        <taxon>Neognathae</taxon>
        <taxon>Galloanserae</taxon>
        <taxon>Galliformes</taxon>
        <taxon>Odontophoridae</taxon>
        <taxon>Callipepla</taxon>
    </lineage>
</organism>
<dbReference type="GO" id="GO:0098793">
    <property type="term" value="C:presynapse"/>
    <property type="evidence" value="ECO:0007669"/>
    <property type="project" value="GOC"/>
</dbReference>
<evidence type="ECO:0000313" key="14">
    <source>
        <dbReference type="EMBL" id="OXB66210.1"/>
    </source>
</evidence>
<evidence type="ECO:0000256" key="1">
    <source>
        <dbReference type="ARBA" id="ARBA00004156"/>
    </source>
</evidence>
<feature type="domain" description="PH" evidence="13">
    <location>
        <begin position="566"/>
        <end position="669"/>
    </location>
</feature>
<dbReference type="GO" id="GO:0098978">
    <property type="term" value="C:glutamatergic synapse"/>
    <property type="evidence" value="ECO:0007669"/>
    <property type="project" value="TreeGrafter"/>
</dbReference>
<feature type="compositionally biased region" description="Low complexity" evidence="12">
    <location>
        <begin position="63"/>
        <end position="73"/>
    </location>
</feature>
<keyword evidence="8" id="KW-0446">Lipid-binding</keyword>
<evidence type="ECO:0000256" key="10">
    <source>
        <dbReference type="ARBA" id="ARBA00023329"/>
    </source>
</evidence>
<dbReference type="Gene3D" id="2.30.29.30">
    <property type="entry name" value="Pleckstrin-homology domain (PH domain)/Phosphotyrosine-binding domain (PTB)"/>
    <property type="match status" value="1"/>
</dbReference>
<dbReference type="GO" id="GO:1990504">
    <property type="term" value="P:dense core granule exocytosis"/>
    <property type="evidence" value="ECO:0007669"/>
    <property type="project" value="InterPro"/>
</dbReference>
<dbReference type="PANTHER" id="PTHR12166">
    <property type="entry name" value="CALCIUM-DEPENDENT SECRETION ACTIVATOR"/>
    <property type="match status" value="1"/>
</dbReference>
<feature type="compositionally biased region" description="Acidic residues" evidence="12">
    <location>
        <begin position="1"/>
        <end position="19"/>
    </location>
</feature>
<dbReference type="EMBL" id="MCFN01000068">
    <property type="protein sequence ID" value="OXB66210.1"/>
    <property type="molecule type" value="Genomic_DNA"/>
</dbReference>
<feature type="region of interest" description="Disordered" evidence="12">
    <location>
        <begin position="1"/>
        <end position="88"/>
    </location>
</feature>
<dbReference type="GO" id="GO:0015031">
    <property type="term" value="P:protein transport"/>
    <property type="evidence" value="ECO:0007669"/>
    <property type="project" value="UniProtKB-KW"/>
</dbReference>
<evidence type="ECO:0000256" key="2">
    <source>
        <dbReference type="ARBA" id="ARBA00022448"/>
    </source>
</evidence>
<keyword evidence="3" id="KW-0268">Exocytosis</keyword>
<dbReference type="InterPro" id="IPR057457">
    <property type="entry name" value="CAPS_C2"/>
</dbReference>
<dbReference type="SMART" id="SM00233">
    <property type="entry name" value="PH"/>
    <property type="match status" value="1"/>
</dbReference>
<dbReference type="InterPro" id="IPR011993">
    <property type="entry name" value="PH-like_dom_sf"/>
</dbReference>
<keyword evidence="15" id="KW-1185">Reference proteome</keyword>
<dbReference type="GO" id="GO:0046872">
    <property type="term" value="F:metal ion binding"/>
    <property type="evidence" value="ECO:0007669"/>
    <property type="project" value="UniProtKB-KW"/>
</dbReference>
<dbReference type="PANTHER" id="PTHR12166:SF6">
    <property type="entry name" value="CALCIUM-DEPENDENT SECRETION ACTIVATOR 1"/>
    <property type="match status" value="1"/>
</dbReference>
<evidence type="ECO:0000256" key="7">
    <source>
        <dbReference type="ARBA" id="ARBA00023018"/>
    </source>
</evidence>
<evidence type="ECO:0000256" key="5">
    <source>
        <dbReference type="ARBA" id="ARBA00022837"/>
    </source>
</evidence>
<keyword evidence="7" id="KW-0770">Synapse</keyword>
<dbReference type="Pfam" id="PF00169">
    <property type="entry name" value="PH"/>
    <property type="match status" value="1"/>
</dbReference>
<dbReference type="InterPro" id="IPR033227">
    <property type="entry name" value="CAPS"/>
</dbReference>
<dbReference type="GO" id="GO:0008289">
    <property type="term" value="F:lipid binding"/>
    <property type="evidence" value="ECO:0007669"/>
    <property type="project" value="UniProtKB-KW"/>
</dbReference>
<comment type="caution">
    <text evidence="14">The sequence shown here is derived from an EMBL/GenBank/DDBJ whole genome shotgun (WGS) entry which is preliminary data.</text>
</comment>
<evidence type="ECO:0000256" key="3">
    <source>
        <dbReference type="ARBA" id="ARBA00022483"/>
    </source>
</evidence>
<evidence type="ECO:0000256" key="8">
    <source>
        <dbReference type="ARBA" id="ARBA00023121"/>
    </source>
</evidence>
<dbReference type="SUPFAM" id="SSF50729">
    <property type="entry name" value="PH domain-like"/>
    <property type="match status" value="1"/>
</dbReference>
<dbReference type="Proteomes" id="UP000198323">
    <property type="component" value="Unassembled WGS sequence"/>
</dbReference>
<evidence type="ECO:0000256" key="6">
    <source>
        <dbReference type="ARBA" id="ARBA00022927"/>
    </source>
</evidence>
<gene>
    <name evidence="14" type="ORF">ASZ78_000635</name>
</gene>
<comment type="subcellular location">
    <subcellularLocation>
        <location evidence="1">Cytoplasmic vesicle membrane</location>
    </subcellularLocation>
    <subcellularLocation>
        <location evidence="11">Synapse</location>
    </subcellularLocation>
</comment>
<evidence type="ECO:0000313" key="15">
    <source>
        <dbReference type="Proteomes" id="UP000198323"/>
    </source>
</evidence>
<evidence type="ECO:0000256" key="4">
    <source>
        <dbReference type="ARBA" id="ARBA00022723"/>
    </source>
</evidence>
<name>A0A226NFN4_CALSU</name>
<keyword evidence="9" id="KW-0472">Membrane</keyword>
<keyword evidence="4" id="KW-0479">Metal-binding</keyword>
<protein>
    <recommendedName>
        <fullName evidence="13">PH domain-containing protein</fullName>
    </recommendedName>
</protein>
<dbReference type="Pfam" id="PF25341">
    <property type="entry name" value="C2_CAPS"/>
    <property type="match status" value="2"/>
</dbReference>